<dbReference type="InterPro" id="IPR008533">
    <property type="entry name" value="DUF815"/>
</dbReference>
<reference evidence="2" key="1">
    <citation type="submission" date="2016-10" db="EMBL/GenBank/DDBJ databases">
        <authorList>
            <person name="Varghese N."/>
            <person name="Submissions S."/>
        </authorList>
    </citation>
    <scope>NUCLEOTIDE SEQUENCE [LARGE SCALE GENOMIC DNA]</scope>
    <source>
        <strain evidence="2">DSM 11005</strain>
    </source>
</reference>
<dbReference type="PANTHER" id="PTHR42935">
    <property type="entry name" value="SLR0930 PROTEIN"/>
    <property type="match status" value="1"/>
</dbReference>
<evidence type="ECO:0000313" key="1">
    <source>
        <dbReference type="EMBL" id="SDC25623.1"/>
    </source>
</evidence>
<dbReference type="InterPro" id="IPR027417">
    <property type="entry name" value="P-loop_NTPase"/>
</dbReference>
<organism evidence="1 2">
    <name type="scientific">Succiniclasticum ruminis</name>
    <dbReference type="NCBI Taxonomy" id="40841"/>
    <lineage>
        <taxon>Bacteria</taxon>
        <taxon>Bacillati</taxon>
        <taxon>Bacillota</taxon>
        <taxon>Negativicutes</taxon>
        <taxon>Acidaminococcales</taxon>
        <taxon>Acidaminococcaceae</taxon>
        <taxon>Succiniclasticum</taxon>
    </lineage>
</organism>
<dbReference type="Pfam" id="PF05673">
    <property type="entry name" value="DUF815"/>
    <property type="match status" value="1"/>
</dbReference>
<proteinExistence type="predicted"/>
<sequence length="423" mass="47741">MKNTDLRNLVVCRDILEDPVIQKIIELVEFREKYPSSPAKNRMESFLQSEVAALLIQQAEKLGISGNLLPAYIVHLLAEGGNVAARTIEAVGSYGKGLLDSLGDDMILLLPYLKVKTTVVIGRDNPFLNNYHPAKKEQNLFETNLLQRLVEMKTITSATRHLLRHYEKWGSGMMARYTAFRIGAGGTLIGIADFPVFNWDDLLGYEDQKYKLLTNTQNFMEGRPANNVLLTGARGTGKSTGVKALAAMFAADGLRLIQIGRDQLELVAPVLEKLNEIRSKKFILFFDDLSFDEGESGYKYLKSAIDGSVTAQPDNVLIYATSNRRHLLKETWSDRNDALEAEVYRQDSANESISLSDRFGLILHYSTPSQEEYLQIIDHELQKAGVYLSKEELRLEGIRWEMEHSGRNGRIANQFVKWYLGNN</sequence>
<keyword evidence="2" id="KW-1185">Reference proteome</keyword>
<dbReference type="AlphaFoldDB" id="A0A1G6K3V6"/>
<dbReference type="OrthoDB" id="9812140at2"/>
<evidence type="ECO:0000313" key="2">
    <source>
        <dbReference type="Proteomes" id="UP000198943"/>
    </source>
</evidence>
<accession>A0A1G6K3V6</accession>
<dbReference type="Proteomes" id="UP000198943">
    <property type="component" value="Unassembled WGS sequence"/>
</dbReference>
<dbReference type="SUPFAM" id="SSF52540">
    <property type="entry name" value="P-loop containing nucleoside triphosphate hydrolases"/>
    <property type="match status" value="1"/>
</dbReference>
<gene>
    <name evidence="1" type="ORF">SAMN04487864_10446</name>
</gene>
<protein>
    <submittedName>
        <fullName evidence="1">Uncharacterized protein</fullName>
    </submittedName>
</protein>
<dbReference type="Gene3D" id="3.40.50.300">
    <property type="entry name" value="P-loop containing nucleotide triphosphate hydrolases"/>
    <property type="match status" value="1"/>
</dbReference>
<dbReference type="EMBL" id="FMYW01000004">
    <property type="protein sequence ID" value="SDC25623.1"/>
    <property type="molecule type" value="Genomic_DNA"/>
</dbReference>
<name>A0A1G6K3V6_9FIRM</name>
<dbReference type="PANTHER" id="PTHR42935:SF1">
    <property type="entry name" value="SLR0930 PROTEIN"/>
    <property type="match status" value="1"/>
</dbReference>